<evidence type="ECO:0000256" key="1">
    <source>
        <dbReference type="SAM" id="SignalP"/>
    </source>
</evidence>
<dbReference type="Pfam" id="PF17036">
    <property type="entry name" value="CBP_BcsS"/>
    <property type="match status" value="1"/>
</dbReference>
<protein>
    <submittedName>
        <fullName evidence="2">Cellulose biosynthesis protein BcsS</fullName>
    </submittedName>
</protein>
<feature type="chain" id="PRO_5043319216" evidence="1">
    <location>
        <begin position="21"/>
        <end position="238"/>
    </location>
</feature>
<evidence type="ECO:0000313" key="2">
    <source>
        <dbReference type="EMBL" id="MCT8970411.1"/>
    </source>
</evidence>
<reference evidence="2 3" key="1">
    <citation type="submission" date="2022-04" db="EMBL/GenBank/DDBJ databases">
        <authorList>
            <person name="Ye Y.-Q."/>
            <person name="Du Z.-J."/>
        </authorList>
    </citation>
    <scope>NUCLEOTIDE SEQUENCE [LARGE SCALE GENOMIC DNA]</scope>
    <source>
        <strain evidence="2 3">A6E488</strain>
    </source>
</reference>
<dbReference type="InterPro" id="IPR031485">
    <property type="entry name" value="CBP_BcsS"/>
</dbReference>
<accession>A0AAW5QV30</accession>
<feature type="signal peptide" evidence="1">
    <location>
        <begin position="1"/>
        <end position="20"/>
    </location>
</feature>
<sequence length="238" mass="25408">MKARSHRRLAFAAAFTVALAATPGAASETRSPRWHLFFGLDGAEDSYFGHGGLVWAPVGDLDHTGWRLRASVNGGQFNYLAGTVDITGRLLSAEVMPGFQWIGGNMGLTVYGGPTVQDQTTEPYDPGKTRQGTRLGAKVLVEGWLRLTDTTILNGSACYATAAETYCARIAASVDVAPNISLEPEIAAFGEPGYDQQRYGLLVGFRPSPAMQIKAGGGWAVEPDADGPYVAVQVKIWK</sequence>
<keyword evidence="1" id="KW-0732">Signal</keyword>
<dbReference type="RefSeq" id="WP_261613978.1">
    <property type="nucleotide sequence ID" value="NZ_JALIDZ010000001.1"/>
</dbReference>
<keyword evidence="3" id="KW-1185">Reference proteome</keyword>
<proteinExistence type="predicted"/>
<evidence type="ECO:0000313" key="3">
    <source>
        <dbReference type="Proteomes" id="UP001320898"/>
    </source>
</evidence>
<gene>
    <name evidence="2" type="primary">bcsS</name>
    <name evidence="2" type="ORF">MUB46_00920</name>
</gene>
<dbReference type="Proteomes" id="UP001320898">
    <property type="component" value="Unassembled WGS sequence"/>
</dbReference>
<comment type="caution">
    <text evidence="2">The sequence shown here is derived from an EMBL/GenBank/DDBJ whole genome shotgun (WGS) entry which is preliminary data.</text>
</comment>
<organism evidence="2 3">
    <name type="scientific">Microbaculum marinisediminis</name>
    <dbReference type="NCBI Taxonomy" id="2931392"/>
    <lineage>
        <taxon>Bacteria</taxon>
        <taxon>Pseudomonadati</taxon>
        <taxon>Pseudomonadota</taxon>
        <taxon>Alphaproteobacteria</taxon>
        <taxon>Hyphomicrobiales</taxon>
        <taxon>Tepidamorphaceae</taxon>
        <taxon>Microbaculum</taxon>
    </lineage>
</organism>
<name>A0AAW5QV30_9HYPH</name>
<dbReference type="AlphaFoldDB" id="A0AAW5QV30"/>
<dbReference type="EMBL" id="JALIDZ010000001">
    <property type="protein sequence ID" value="MCT8970411.1"/>
    <property type="molecule type" value="Genomic_DNA"/>
</dbReference>